<evidence type="ECO:0008006" key="3">
    <source>
        <dbReference type="Google" id="ProtNLM"/>
    </source>
</evidence>
<dbReference type="RefSeq" id="WP_096110098.1">
    <property type="nucleotide sequence ID" value="NZ_NVYO01000001.1"/>
</dbReference>
<protein>
    <recommendedName>
        <fullName evidence="3">DUF2513 domain-containing protein</fullName>
    </recommendedName>
</protein>
<dbReference type="Pfam" id="PF10711">
    <property type="entry name" value="DUF2513"/>
    <property type="match status" value="1"/>
</dbReference>
<dbReference type="InterPro" id="IPR019650">
    <property type="entry name" value="DUF2513"/>
</dbReference>
<name>A0A2A3TY88_LEVBR</name>
<evidence type="ECO:0000313" key="2">
    <source>
        <dbReference type="Proteomes" id="UP000217918"/>
    </source>
</evidence>
<gene>
    <name evidence="1" type="ORF">CNR29_07530</name>
</gene>
<dbReference type="EMBL" id="NVYO01000001">
    <property type="protein sequence ID" value="PBQ23875.1"/>
    <property type="molecule type" value="Genomic_DNA"/>
</dbReference>
<evidence type="ECO:0000313" key="1">
    <source>
        <dbReference type="EMBL" id="PBQ23875.1"/>
    </source>
</evidence>
<organism evidence="1 2">
    <name type="scientific">Levilactobacillus brevis</name>
    <name type="common">Lactobacillus brevis</name>
    <dbReference type="NCBI Taxonomy" id="1580"/>
    <lineage>
        <taxon>Bacteria</taxon>
        <taxon>Bacillati</taxon>
        <taxon>Bacillota</taxon>
        <taxon>Bacilli</taxon>
        <taxon>Lactobacillales</taxon>
        <taxon>Lactobacillaceae</taxon>
        <taxon>Levilactobacillus</taxon>
    </lineage>
</organism>
<accession>A0A2A3TY88</accession>
<reference evidence="1 2" key="1">
    <citation type="submission" date="2017-09" db="EMBL/GenBank/DDBJ databases">
        <title>Genome sequence of Lactobacillus brevis D7.</title>
        <authorList>
            <person name="Kwon M.-S."/>
            <person name="Lim S.K."/>
            <person name="Choi H.-J."/>
        </authorList>
    </citation>
    <scope>NUCLEOTIDE SEQUENCE [LARGE SCALE GENOMIC DNA]</scope>
    <source>
        <strain evidence="1 2">D7</strain>
    </source>
</reference>
<dbReference type="Proteomes" id="UP000217918">
    <property type="component" value="Unassembled WGS sequence"/>
</dbReference>
<comment type="caution">
    <text evidence="1">The sequence shown here is derived from an EMBL/GenBank/DDBJ whole genome shotgun (WGS) entry which is preliminary data.</text>
</comment>
<dbReference type="AlphaFoldDB" id="A0A2A3TY88"/>
<sequence length="125" mass="14177">MKLDHDCVRDVLLWVETNVPLQEPVATHDLLNEFQDKWDRSETTYCIIQLNEAGMIDGGASVQNGIVSINYIQRLTWKGHEYLDNIRNDTIWKETKNTVISKVGSASLSIVSSVAAKLIEDKFNL</sequence>
<proteinExistence type="predicted"/>